<accession>A0A1F6G9L1</accession>
<gene>
    <name evidence="3" type="ORF">A2527_01050</name>
</gene>
<name>A0A1F6G9L1_9PROT</name>
<evidence type="ECO:0000256" key="2">
    <source>
        <dbReference type="ARBA" id="ARBA00022649"/>
    </source>
</evidence>
<dbReference type="InterPro" id="IPR051803">
    <property type="entry name" value="TA_system_RelE-like_toxin"/>
</dbReference>
<dbReference type="AlphaFoldDB" id="A0A1F6G9L1"/>
<dbReference type="InterPro" id="IPR007712">
    <property type="entry name" value="RelE/ParE_toxin"/>
</dbReference>
<comment type="similarity">
    <text evidence="1">Belongs to the RelE toxin family.</text>
</comment>
<keyword evidence="2" id="KW-1277">Toxin-antitoxin system</keyword>
<dbReference type="Pfam" id="PF05016">
    <property type="entry name" value="ParE_toxin"/>
    <property type="match status" value="1"/>
</dbReference>
<dbReference type="Proteomes" id="UP000178449">
    <property type="component" value="Unassembled WGS sequence"/>
</dbReference>
<evidence type="ECO:0000313" key="4">
    <source>
        <dbReference type="Proteomes" id="UP000178449"/>
    </source>
</evidence>
<evidence type="ECO:0000313" key="3">
    <source>
        <dbReference type="EMBL" id="OGG94799.1"/>
    </source>
</evidence>
<reference evidence="3 4" key="1">
    <citation type="journal article" date="2016" name="Nat. Commun.">
        <title>Thousands of microbial genomes shed light on interconnected biogeochemical processes in an aquifer system.</title>
        <authorList>
            <person name="Anantharaman K."/>
            <person name="Brown C.T."/>
            <person name="Hug L.A."/>
            <person name="Sharon I."/>
            <person name="Castelle C.J."/>
            <person name="Probst A.J."/>
            <person name="Thomas B.C."/>
            <person name="Singh A."/>
            <person name="Wilkins M.J."/>
            <person name="Karaoz U."/>
            <person name="Brodie E.L."/>
            <person name="Williams K.H."/>
            <person name="Hubbard S.S."/>
            <person name="Banfield J.F."/>
        </authorList>
    </citation>
    <scope>NUCLEOTIDE SEQUENCE [LARGE SCALE GENOMIC DNA]</scope>
</reference>
<dbReference type="PANTHER" id="PTHR33755">
    <property type="entry name" value="TOXIN PARE1-RELATED"/>
    <property type="match status" value="1"/>
</dbReference>
<protein>
    <recommendedName>
        <fullName evidence="5">Plasmid stabilization protein</fullName>
    </recommendedName>
</protein>
<dbReference type="InterPro" id="IPR035093">
    <property type="entry name" value="RelE/ParE_toxin_dom_sf"/>
</dbReference>
<proteinExistence type="inferred from homology"/>
<organism evidence="3 4">
    <name type="scientific">Candidatus Lambdaproteobacteria bacterium RIFOXYD2_FULL_50_16</name>
    <dbReference type="NCBI Taxonomy" id="1817772"/>
    <lineage>
        <taxon>Bacteria</taxon>
        <taxon>Pseudomonadati</taxon>
        <taxon>Pseudomonadota</taxon>
        <taxon>Candidatus Lambdaproteobacteria</taxon>
    </lineage>
</organism>
<evidence type="ECO:0008006" key="5">
    <source>
        <dbReference type="Google" id="ProtNLM"/>
    </source>
</evidence>
<sequence length="120" mass="13516">MFLLKSVRSSGLAALKFQVEFTDPAVQDLREIFRWVSANDSKEKATKLLVKLQKAADSLSALPNRGHLVPEINSILQGYLEIIEGPYRVLYQILAQKVIIVAVLDGRRNMPELLEKRLLG</sequence>
<comment type="caution">
    <text evidence="3">The sequence shown here is derived from an EMBL/GenBank/DDBJ whole genome shotgun (WGS) entry which is preliminary data.</text>
</comment>
<dbReference type="SUPFAM" id="SSF143011">
    <property type="entry name" value="RelE-like"/>
    <property type="match status" value="1"/>
</dbReference>
<dbReference type="EMBL" id="MFNE01000034">
    <property type="protein sequence ID" value="OGG94799.1"/>
    <property type="molecule type" value="Genomic_DNA"/>
</dbReference>
<evidence type="ECO:0000256" key="1">
    <source>
        <dbReference type="ARBA" id="ARBA00006226"/>
    </source>
</evidence>
<dbReference type="Gene3D" id="3.30.2310.20">
    <property type="entry name" value="RelE-like"/>
    <property type="match status" value="1"/>
</dbReference>
<dbReference type="STRING" id="1817772.A2527_01050"/>